<feature type="transmembrane region" description="Helical" evidence="1">
    <location>
        <begin position="47"/>
        <end position="67"/>
    </location>
</feature>
<sequence length="152" mass="16218">MSGEIHLALVASLLKRGRQVERLADGISLLAVFFGLAVLLIGTPAPWLSSVLCSVLLLAGLLQKFFAIRVALDADLFAHLATRSDQLAQHTQALDQSLCALGLKANPVDNRDWQSRGLAAMGLLRKQLLCFAVQALLALAGILLLPLFHSAG</sequence>
<keyword evidence="1" id="KW-0472">Membrane</keyword>
<organism evidence="2 3">
    <name type="scientific">Pseudomonas wadenswilerensis</name>
    <dbReference type="NCBI Taxonomy" id="1785161"/>
    <lineage>
        <taxon>Bacteria</taxon>
        <taxon>Pseudomonadati</taxon>
        <taxon>Pseudomonadota</taxon>
        <taxon>Gammaproteobacteria</taxon>
        <taxon>Pseudomonadales</taxon>
        <taxon>Pseudomonadaceae</taxon>
        <taxon>Pseudomonas</taxon>
    </lineage>
</organism>
<dbReference type="AlphaFoldDB" id="A0A380T7A4"/>
<gene>
    <name evidence="2" type="ORF">CCOS864_04869</name>
</gene>
<accession>A0A380T7A4</accession>
<reference evidence="3" key="1">
    <citation type="submission" date="2018-07" db="EMBL/GenBank/DDBJ databases">
        <authorList>
            <person name="Blom J."/>
        </authorList>
    </citation>
    <scope>NUCLEOTIDE SEQUENCE [LARGE SCALE GENOMIC DNA]</scope>
    <source>
        <strain evidence="3">CCOS 864</strain>
    </source>
</reference>
<evidence type="ECO:0000313" key="2">
    <source>
        <dbReference type="EMBL" id="SUQ65396.1"/>
    </source>
</evidence>
<dbReference type="EMBL" id="UIDD01000011">
    <property type="protein sequence ID" value="SUQ65396.1"/>
    <property type="molecule type" value="Genomic_DNA"/>
</dbReference>
<dbReference type="Proteomes" id="UP000255177">
    <property type="component" value="Unassembled WGS sequence"/>
</dbReference>
<feature type="transmembrane region" description="Helical" evidence="1">
    <location>
        <begin position="23"/>
        <end position="41"/>
    </location>
</feature>
<proteinExistence type="predicted"/>
<evidence type="ECO:0008006" key="4">
    <source>
        <dbReference type="Google" id="ProtNLM"/>
    </source>
</evidence>
<evidence type="ECO:0000256" key="1">
    <source>
        <dbReference type="SAM" id="Phobius"/>
    </source>
</evidence>
<keyword evidence="3" id="KW-1185">Reference proteome</keyword>
<protein>
    <recommendedName>
        <fullName evidence="4">Transmembrane protein</fullName>
    </recommendedName>
</protein>
<dbReference type="RefSeq" id="WP_115088852.1">
    <property type="nucleotide sequence ID" value="NZ_CBCSFG010000003.1"/>
</dbReference>
<name>A0A380T7A4_9PSED</name>
<keyword evidence="1" id="KW-1133">Transmembrane helix</keyword>
<feature type="transmembrane region" description="Helical" evidence="1">
    <location>
        <begin position="128"/>
        <end position="148"/>
    </location>
</feature>
<keyword evidence="1" id="KW-0812">Transmembrane</keyword>
<evidence type="ECO:0000313" key="3">
    <source>
        <dbReference type="Proteomes" id="UP000255177"/>
    </source>
</evidence>